<reference evidence="1" key="1">
    <citation type="submission" date="2022-07" db="EMBL/GenBank/DDBJ databases">
        <title>Genome Sequence of Lecanicillium saksenae.</title>
        <authorList>
            <person name="Buettner E."/>
        </authorList>
    </citation>
    <scope>NUCLEOTIDE SEQUENCE</scope>
    <source>
        <strain evidence="1">VT-O1</strain>
    </source>
</reference>
<keyword evidence="2" id="KW-1185">Reference proteome</keyword>
<evidence type="ECO:0000313" key="2">
    <source>
        <dbReference type="Proteomes" id="UP001148737"/>
    </source>
</evidence>
<protein>
    <submittedName>
        <fullName evidence="1">Uncharacterized protein</fullName>
    </submittedName>
</protein>
<dbReference type="EMBL" id="JANAKD010000721">
    <property type="protein sequence ID" value="KAJ3489746.1"/>
    <property type="molecule type" value="Genomic_DNA"/>
</dbReference>
<accession>A0ACC1QUX1</accession>
<comment type="caution">
    <text evidence="1">The sequence shown here is derived from an EMBL/GenBank/DDBJ whole genome shotgun (WGS) entry which is preliminary data.</text>
</comment>
<proteinExistence type="predicted"/>
<name>A0ACC1QUX1_9HYPO</name>
<organism evidence="1 2">
    <name type="scientific">Lecanicillium saksenae</name>
    <dbReference type="NCBI Taxonomy" id="468837"/>
    <lineage>
        <taxon>Eukaryota</taxon>
        <taxon>Fungi</taxon>
        <taxon>Dikarya</taxon>
        <taxon>Ascomycota</taxon>
        <taxon>Pezizomycotina</taxon>
        <taxon>Sordariomycetes</taxon>
        <taxon>Hypocreomycetidae</taxon>
        <taxon>Hypocreales</taxon>
        <taxon>Cordycipitaceae</taxon>
        <taxon>Lecanicillium</taxon>
    </lineage>
</organism>
<sequence>MKSAAVVFALLGLAACDIPAITMDDWMKMNLGELIDHIPSCYITCGKVNYDSYCKGTDYDGLDCFCSSKSPLPTGKDVDAAAEQCEQANCRPDILDRADKDMSHFSTACQRVEKGESAVDISELAMAKTRIIHRFEVADLPKGVSAPASSPSVSKTSAGSKPSESAGGSNDKKSDAAGHDARAISAIVIAAAAVAAF</sequence>
<dbReference type="Proteomes" id="UP001148737">
    <property type="component" value="Unassembled WGS sequence"/>
</dbReference>
<gene>
    <name evidence="1" type="ORF">NLG97_g5930</name>
</gene>
<evidence type="ECO:0000313" key="1">
    <source>
        <dbReference type="EMBL" id="KAJ3489746.1"/>
    </source>
</evidence>